<dbReference type="GO" id="GO:0003677">
    <property type="term" value="F:DNA binding"/>
    <property type="evidence" value="ECO:0007669"/>
    <property type="project" value="UniProtKB-KW"/>
</dbReference>
<gene>
    <name evidence="4" type="ORF">GPM19_14945</name>
</gene>
<feature type="domain" description="HTH merR-type" evidence="3">
    <location>
        <begin position="4"/>
        <end position="71"/>
    </location>
</feature>
<dbReference type="SMART" id="SM00422">
    <property type="entry name" value="HTH_MERR"/>
    <property type="match status" value="1"/>
</dbReference>
<evidence type="ECO:0000256" key="1">
    <source>
        <dbReference type="ARBA" id="ARBA00023125"/>
    </source>
</evidence>
<protein>
    <submittedName>
        <fullName evidence="4">MerR family transcriptional regulator</fullName>
    </submittedName>
</protein>
<sequence length="172" mass="19658">MSKTYSISELASEFDLTTRSIRFYEDQELLHPARRGQTRVYSSKDRVRLKLTLRGKRLGLSLAEIRELFELWDETRSGSEKQLHLMLSKIAERRAALEQQMKDIAIVQLELESAEIRCRQALEELLQKQDDDPSSDDIKSEPNAEANGEPEGEASDVTRKHSKASSRSATVH</sequence>
<dbReference type="InterPro" id="IPR000551">
    <property type="entry name" value="MerR-type_HTH_dom"/>
</dbReference>
<feature type="region of interest" description="Disordered" evidence="2">
    <location>
        <begin position="124"/>
        <end position="172"/>
    </location>
</feature>
<dbReference type="EMBL" id="WTKP01000015">
    <property type="protein sequence ID" value="MWJ29477.1"/>
    <property type="molecule type" value="Genomic_DNA"/>
</dbReference>
<dbReference type="GO" id="GO:0003700">
    <property type="term" value="F:DNA-binding transcription factor activity"/>
    <property type="evidence" value="ECO:0007669"/>
    <property type="project" value="InterPro"/>
</dbReference>
<keyword evidence="5" id="KW-1185">Reference proteome</keyword>
<dbReference type="Proteomes" id="UP000437638">
    <property type="component" value="Unassembled WGS sequence"/>
</dbReference>
<evidence type="ECO:0000256" key="2">
    <source>
        <dbReference type="SAM" id="MobiDB-lite"/>
    </source>
</evidence>
<dbReference type="PROSITE" id="PS50937">
    <property type="entry name" value="HTH_MERR_2"/>
    <property type="match status" value="1"/>
</dbReference>
<accession>A0A7X3H2R2</accession>
<dbReference type="PANTHER" id="PTHR30204">
    <property type="entry name" value="REDOX-CYCLING DRUG-SENSING TRANSCRIPTIONAL ACTIVATOR SOXR"/>
    <property type="match status" value="1"/>
</dbReference>
<dbReference type="Gene3D" id="1.10.1660.10">
    <property type="match status" value="1"/>
</dbReference>
<keyword evidence="1" id="KW-0238">DNA-binding</keyword>
<dbReference type="AlphaFoldDB" id="A0A7X3H2R2"/>
<dbReference type="SUPFAM" id="SSF46955">
    <property type="entry name" value="Putative DNA-binding domain"/>
    <property type="match status" value="1"/>
</dbReference>
<dbReference type="InterPro" id="IPR009061">
    <property type="entry name" value="DNA-bd_dom_put_sf"/>
</dbReference>
<dbReference type="PANTHER" id="PTHR30204:SF58">
    <property type="entry name" value="HTH-TYPE TRANSCRIPTIONAL REGULATOR YFMP"/>
    <property type="match status" value="1"/>
</dbReference>
<comment type="caution">
    <text evidence="4">The sequence shown here is derived from an EMBL/GenBank/DDBJ whole genome shotgun (WGS) entry which is preliminary data.</text>
</comment>
<evidence type="ECO:0000259" key="3">
    <source>
        <dbReference type="PROSITE" id="PS50937"/>
    </source>
</evidence>
<dbReference type="CDD" id="cd04776">
    <property type="entry name" value="HTH_GnyR"/>
    <property type="match status" value="1"/>
</dbReference>
<evidence type="ECO:0000313" key="5">
    <source>
        <dbReference type="Proteomes" id="UP000437638"/>
    </source>
</evidence>
<evidence type="ECO:0000313" key="4">
    <source>
        <dbReference type="EMBL" id="MWJ29477.1"/>
    </source>
</evidence>
<dbReference type="InterPro" id="IPR047057">
    <property type="entry name" value="MerR_fam"/>
</dbReference>
<dbReference type="Pfam" id="PF13411">
    <property type="entry name" value="MerR_1"/>
    <property type="match status" value="1"/>
</dbReference>
<reference evidence="4 5" key="1">
    <citation type="submission" date="2019-12" db="EMBL/GenBank/DDBJ databases">
        <title>Halomonas rutogse sp. nov. isolated from two lakes on Tibetan Plateau.</title>
        <authorList>
            <person name="Gao P."/>
        </authorList>
    </citation>
    <scope>NUCLEOTIDE SEQUENCE [LARGE SCALE GENOMIC DNA]</scope>
    <source>
        <strain evidence="4 5">ZH2S</strain>
    </source>
</reference>
<proteinExistence type="predicted"/>
<name>A0A7X3H2R2_9GAMM</name>
<organism evidence="4 5">
    <name type="scientific">Vreelandella zhuhanensis</name>
    <dbReference type="NCBI Taxonomy" id="2684210"/>
    <lineage>
        <taxon>Bacteria</taxon>
        <taxon>Pseudomonadati</taxon>
        <taxon>Pseudomonadota</taxon>
        <taxon>Gammaproteobacteria</taxon>
        <taxon>Oceanospirillales</taxon>
        <taxon>Halomonadaceae</taxon>
        <taxon>Vreelandella</taxon>
    </lineage>
</organism>
<feature type="compositionally biased region" description="Basic and acidic residues" evidence="2">
    <location>
        <begin position="124"/>
        <end position="142"/>
    </location>
</feature>